<reference evidence="1" key="2">
    <citation type="submission" date="2022-01" db="EMBL/GenBank/DDBJ databases">
        <authorList>
            <person name="Yamashiro T."/>
            <person name="Shiraishi A."/>
            <person name="Satake H."/>
            <person name="Nakayama K."/>
        </authorList>
    </citation>
    <scope>NUCLEOTIDE SEQUENCE</scope>
</reference>
<evidence type="ECO:0000313" key="1">
    <source>
        <dbReference type="EMBL" id="GJT72887.1"/>
    </source>
</evidence>
<organism evidence="1 2">
    <name type="scientific">Tanacetum coccineum</name>
    <dbReference type="NCBI Taxonomy" id="301880"/>
    <lineage>
        <taxon>Eukaryota</taxon>
        <taxon>Viridiplantae</taxon>
        <taxon>Streptophyta</taxon>
        <taxon>Embryophyta</taxon>
        <taxon>Tracheophyta</taxon>
        <taxon>Spermatophyta</taxon>
        <taxon>Magnoliopsida</taxon>
        <taxon>eudicotyledons</taxon>
        <taxon>Gunneridae</taxon>
        <taxon>Pentapetalae</taxon>
        <taxon>asterids</taxon>
        <taxon>campanulids</taxon>
        <taxon>Asterales</taxon>
        <taxon>Asteraceae</taxon>
        <taxon>Asteroideae</taxon>
        <taxon>Anthemideae</taxon>
        <taxon>Anthemidinae</taxon>
        <taxon>Tanacetum</taxon>
    </lineage>
</organism>
<dbReference type="EMBL" id="BQNB010018300">
    <property type="protein sequence ID" value="GJT72887.1"/>
    <property type="molecule type" value="Genomic_DNA"/>
</dbReference>
<accession>A0ABQ5GB41</accession>
<proteinExistence type="predicted"/>
<gene>
    <name evidence="1" type="ORF">Tco_1032173</name>
</gene>
<name>A0ABQ5GB41_9ASTR</name>
<dbReference type="Proteomes" id="UP001151760">
    <property type="component" value="Unassembled WGS sequence"/>
</dbReference>
<protein>
    <submittedName>
        <fullName evidence="1">Uncharacterized protein</fullName>
    </submittedName>
</protein>
<sequence length="110" mass="12295">LEDLSRAGPITILNNIAFQTKDLDAYDFDCDDVSNAQAVLMANLSNYGSDVISEVPHPESYHNDMDNQSVYAMLDFQQTPIVDLSDNEITSDNNIILYSQYLQETQLASV</sequence>
<evidence type="ECO:0000313" key="2">
    <source>
        <dbReference type="Proteomes" id="UP001151760"/>
    </source>
</evidence>
<keyword evidence="2" id="KW-1185">Reference proteome</keyword>
<feature type="non-terminal residue" evidence="1">
    <location>
        <position position="1"/>
    </location>
</feature>
<comment type="caution">
    <text evidence="1">The sequence shown here is derived from an EMBL/GenBank/DDBJ whole genome shotgun (WGS) entry which is preliminary data.</text>
</comment>
<reference evidence="1" key="1">
    <citation type="journal article" date="2022" name="Int. J. Mol. Sci.">
        <title>Draft Genome of Tanacetum Coccineum: Genomic Comparison of Closely Related Tanacetum-Family Plants.</title>
        <authorList>
            <person name="Yamashiro T."/>
            <person name="Shiraishi A."/>
            <person name="Nakayama K."/>
            <person name="Satake H."/>
        </authorList>
    </citation>
    <scope>NUCLEOTIDE SEQUENCE</scope>
</reference>